<dbReference type="EMBL" id="QGKX02000088">
    <property type="protein sequence ID" value="KAF3589018.1"/>
    <property type="molecule type" value="Genomic_DNA"/>
</dbReference>
<reference evidence="2" key="1">
    <citation type="submission" date="2019-12" db="EMBL/GenBank/DDBJ databases">
        <title>Genome sequencing and annotation of Brassica cretica.</title>
        <authorList>
            <person name="Studholme D.J."/>
            <person name="Sarris P."/>
        </authorList>
    </citation>
    <scope>NUCLEOTIDE SEQUENCE</scope>
    <source>
        <strain evidence="2">PFS-109/04</strain>
        <tissue evidence="2">Leaf</tissue>
    </source>
</reference>
<sequence>MLIFLGIELELPSRLYGEGLEPQVKKINNSCRLKLLELLKEKMEPEFDEVMKNPIFSHIMVIQKNDLKFSARLVHPFLCKELMTSKRPEKWFTFARRPLRFGLQEYHAVTGLKVKREKNSRVRLIYLCVIMGVVMGKDEKVNILYLYMKLAMNLEKLQNYPWGQYSFDFLLKQIDKTRHKLEQKEGYLMEGFLFGFQIDRSESTWSIQSVDRDHYAEQTKIAQYILIDLFQYARSAKLDRV</sequence>
<proteinExistence type="predicted"/>
<dbReference type="Proteomes" id="UP000712600">
    <property type="component" value="Unassembled WGS sequence"/>
</dbReference>
<gene>
    <name evidence="2" type="ORF">F2Q69_00025885</name>
</gene>
<dbReference type="PANTHER" id="PTHR48449">
    <property type="entry name" value="DUF1985 DOMAIN-CONTAINING PROTEIN"/>
    <property type="match status" value="1"/>
</dbReference>
<accession>A0A8S9S8M8</accession>
<dbReference type="InterPro" id="IPR015410">
    <property type="entry name" value="DUF1985"/>
</dbReference>
<evidence type="ECO:0000259" key="1">
    <source>
        <dbReference type="Pfam" id="PF09331"/>
    </source>
</evidence>
<evidence type="ECO:0000313" key="2">
    <source>
        <dbReference type="EMBL" id="KAF3589018.1"/>
    </source>
</evidence>
<comment type="caution">
    <text evidence="2">The sequence shown here is derived from an EMBL/GenBank/DDBJ whole genome shotgun (WGS) entry which is preliminary data.</text>
</comment>
<name>A0A8S9S8M8_BRACR</name>
<dbReference type="Pfam" id="PF09331">
    <property type="entry name" value="DUF1985"/>
    <property type="match status" value="1"/>
</dbReference>
<organism evidence="2 3">
    <name type="scientific">Brassica cretica</name>
    <name type="common">Mustard</name>
    <dbReference type="NCBI Taxonomy" id="69181"/>
    <lineage>
        <taxon>Eukaryota</taxon>
        <taxon>Viridiplantae</taxon>
        <taxon>Streptophyta</taxon>
        <taxon>Embryophyta</taxon>
        <taxon>Tracheophyta</taxon>
        <taxon>Spermatophyta</taxon>
        <taxon>Magnoliopsida</taxon>
        <taxon>eudicotyledons</taxon>
        <taxon>Gunneridae</taxon>
        <taxon>Pentapetalae</taxon>
        <taxon>rosids</taxon>
        <taxon>malvids</taxon>
        <taxon>Brassicales</taxon>
        <taxon>Brassicaceae</taxon>
        <taxon>Brassiceae</taxon>
        <taxon>Brassica</taxon>
    </lineage>
</organism>
<protein>
    <recommendedName>
        <fullName evidence="1">DUF1985 domain-containing protein</fullName>
    </recommendedName>
</protein>
<evidence type="ECO:0000313" key="3">
    <source>
        <dbReference type="Proteomes" id="UP000712600"/>
    </source>
</evidence>
<feature type="domain" description="DUF1985" evidence="1">
    <location>
        <begin position="116"/>
        <end position="172"/>
    </location>
</feature>
<dbReference type="AlphaFoldDB" id="A0A8S9S8M8"/>
<dbReference type="PANTHER" id="PTHR48449:SF1">
    <property type="entry name" value="DUF1985 DOMAIN-CONTAINING PROTEIN"/>
    <property type="match status" value="1"/>
</dbReference>